<proteinExistence type="predicted"/>
<gene>
    <name evidence="1" type="ORF">Slati_2719100</name>
</gene>
<dbReference type="EMBL" id="JACGWN010000009">
    <property type="protein sequence ID" value="KAL0433848.1"/>
    <property type="molecule type" value="Genomic_DNA"/>
</dbReference>
<reference evidence="1" key="1">
    <citation type="submission" date="2020-06" db="EMBL/GenBank/DDBJ databases">
        <authorList>
            <person name="Li T."/>
            <person name="Hu X."/>
            <person name="Zhang T."/>
            <person name="Song X."/>
            <person name="Zhang H."/>
            <person name="Dai N."/>
            <person name="Sheng W."/>
            <person name="Hou X."/>
            <person name="Wei L."/>
        </authorList>
    </citation>
    <scope>NUCLEOTIDE SEQUENCE</scope>
    <source>
        <strain evidence="1">KEN1</strain>
        <tissue evidence="1">Leaf</tissue>
    </source>
</reference>
<sequence>MIQNVTQKEMRRNLLIGVSMGKQQQLWSKNSSKRRKENGWLLETNLLSAWRKDVVSASKNNVVEDVVVGKEIVGALILRPSNTDCEPMRGMKLINEESSWRLFQSLKKLGVVAYELKDDEDENIEMNRIALNTALLFQKHFLPSISLYTEAEEHLYRGPRMGRTGRTRKKNHRVHR</sequence>
<evidence type="ECO:0000313" key="1">
    <source>
        <dbReference type="EMBL" id="KAL0433848.1"/>
    </source>
</evidence>
<comment type="caution">
    <text evidence="1">The sequence shown here is derived from an EMBL/GenBank/DDBJ whole genome shotgun (WGS) entry which is preliminary data.</text>
</comment>
<name>A0AAW2VXF5_9LAMI</name>
<accession>A0AAW2VXF5</accession>
<organism evidence="1">
    <name type="scientific">Sesamum latifolium</name>
    <dbReference type="NCBI Taxonomy" id="2727402"/>
    <lineage>
        <taxon>Eukaryota</taxon>
        <taxon>Viridiplantae</taxon>
        <taxon>Streptophyta</taxon>
        <taxon>Embryophyta</taxon>
        <taxon>Tracheophyta</taxon>
        <taxon>Spermatophyta</taxon>
        <taxon>Magnoliopsida</taxon>
        <taxon>eudicotyledons</taxon>
        <taxon>Gunneridae</taxon>
        <taxon>Pentapetalae</taxon>
        <taxon>asterids</taxon>
        <taxon>lamiids</taxon>
        <taxon>Lamiales</taxon>
        <taxon>Pedaliaceae</taxon>
        <taxon>Sesamum</taxon>
    </lineage>
</organism>
<reference evidence="1" key="2">
    <citation type="journal article" date="2024" name="Plant">
        <title>Genomic evolution and insights into agronomic trait innovations of Sesamum species.</title>
        <authorList>
            <person name="Miao H."/>
            <person name="Wang L."/>
            <person name="Qu L."/>
            <person name="Liu H."/>
            <person name="Sun Y."/>
            <person name="Le M."/>
            <person name="Wang Q."/>
            <person name="Wei S."/>
            <person name="Zheng Y."/>
            <person name="Lin W."/>
            <person name="Duan Y."/>
            <person name="Cao H."/>
            <person name="Xiong S."/>
            <person name="Wang X."/>
            <person name="Wei L."/>
            <person name="Li C."/>
            <person name="Ma Q."/>
            <person name="Ju M."/>
            <person name="Zhao R."/>
            <person name="Li G."/>
            <person name="Mu C."/>
            <person name="Tian Q."/>
            <person name="Mei H."/>
            <person name="Zhang T."/>
            <person name="Gao T."/>
            <person name="Zhang H."/>
        </authorList>
    </citation>
    <scope>NUCLEOTIDE SEQUENCE</scope>
    <source>
        <strain evidence="1">KEN1</strain>
    </source>
</reference>
<dbReference type="AlphaFoldDB" id="A0AAW2VXF5"/>
<protein>
    <submittedName>
        <fullName evidence="1">Uncharacterized protein</fullName>
    </submittedName>
</protein>